<dbReference type="Pfam" id="PF00132">
    <property type="entry name" value="Hexapep"/>
    <property type="match status" value="1"/>
</dbReference>
<evidence type="ECO:0000256" key="3">
    <source>
        <dbReference type="ARBA" id="ARBA00022737"/>
    </source>
</evidence>
<comment type="caution">
    <text evidence="7">The sequence shown here is derived from an EMBL/GenBank/DDBJ whole genome shotgun (WGS) entry which is preliminary data.</text>
</comment>
<feature type="domain" description="Maltose/galactoside acetyltransferase" evidence="6">
    <location>
        <begin position="4"/>
        <end position="58"/>
    </location>
</feature>
<dbReference type="PROSITE" id="PS00101">
    <property type="entry name" value="HEXAPEP_TRANSFERASES"/>
    <property type="match status" value="1"/>
</dbReference>
<dbReference type="Proteomes" id="UP000076501">
    <property type="component" value="Unassembled WGS sequence"/>
</dbReference>
<keyword evidence="2 5" id="KW-0808">Transferase</keyword>
<evidence type="ECO:0000259" key="6">
    <source>
        <dbReference type="SMART" id="SM01266"/>
    </source>
</evidence>
<reference evidence="7 8" key="1">
    <citation type="submission" date="2015-09" db="EMBL/GenBank/DDBJ databases">
        <title>Bacillus cereus food isolates.</title>
        <authorList>
            <person name="Boekhorst J."/>
        </authorList>
    </citation>
    <scope>NUCLEOTIDE SEQUENCE [LARGE SCALE GENOMIC DNA]</scope>
    <source>
        <strain evidence="7 8">B4082</strain>
    </source>
</reference>
<dbReference type="FunFam" id="2.160.10.10:FF:000008">
    <property type="entry name" value="Maltose O-acetyltransferase"/>
    <property type="match status" value="1"/>
</dbReference>
<evidence type="ECO:0000256" key="2">
    <source>
        <dbReference type="ARBA" id="ARBA00022679"/>
    </source>
</evidence>
<keyword evidence="3" id="KW-0677">Repeat</keyword>
<evidence type="ECO:0000313" key="8">
    <source>
        <dbReference type="Proteomes" id="UP000076501"/>
    </source>
</evidence>
<dbReference type="PANTHER" id="PTHR43017:SF1">
    <property type="entry name" value="ACETYLTRANSFERASE YJL218W-RELATED"/>
    <property type="match status" value="1"/>
</dbReference>
<protein>
    <recommendedName>
        <fullName evidence="5">Acetyltransferase</fullName>
        <ecNumber evidence="5">2.3.1.-</ecNumber>
    </recommendedName>
</protein>
<dbReference type="InterPro" id="IPR018357">
    <property type="entry name" value="Hexapep_transf_CS"/>
</dbReference>
<evidence type="ECO:0000256" key="1">
    <source>
        <dbReference type="ARBA" id="ARBA00007274"/>
    </source>
</evidence>
<dbReference type="RefSeq" id="WP_063221382.1">
    <property type="nucleotide sequence ID" value="NZ_JAEHBS010000050.1"/>
</dbReference>
<dbReference type="PATRIC" id="fig|1396.539.peg.4933"/>
<dbReference type="CDD" id="cd03357">
    <property type="entry name" value="LbH_MAT_GAT"/>
    <property type="match status" value="1"/>
</dbReference>
<dbReference type="PANTHER" id="PTHR43017">
    <property type="entry name" value="GALACTOSIDE O-ACETYLTRANSFERASE"/>
    <property type="match status" value="1"/>
</dbReference>
<sequence length="186" mass="20640">MNVKEKMQLGEIYCGFDNELVTARENAKKLARLYNVTTDTDRDYRDMLLTKLFKKRGLNTFVEPNFRCEFGYNIEVGDNFFANFDCIILDCGKVTIGNNVWLGPRVQIYAVNHVKEPQARLEGYEIAAPVNIADNVWVGGNTVINMGVSIGENSIIGSGSVVTKDIPANVVAVGNPCRVIKSISEL</sequence>
<keyword evidence="4 5" id="KW-0012">Acyltransferase</keyword>
<dbReference type="SMART" id="SM01266">
    <property type="entry name" value="Mac"/>
    <property type="match status" value="1"/>
</dbReference>
<gene>
    <name evidence="7" type="ORF">B4082_0667</name>
</gene>
<evidence type="ECO:0000256" key="5">
    <source>
        <dbReference type="RuleBase" id="RU367021"/>
    </source>
</evidence>
<evidence type="ECO:0000256" key="4">
    <source>
        <dbReference type="ARBA" id="ARBA00023315"/>
    </source>
</evidence>
<dbReference type="InterPro" id="IPR001451">
    <property type="entry name" value="Hexapep"/>
</dbReference>
<dbReference type="EC" id="2.3.1.-" evidence="5"/>
<dbReference type="AlphaFoldDB" id="A0A164HQB1"/>
<dbReference type="EMBL" id="LJKA01000010">
    <property type="protein sequence ID" value="KZD40260.1"/>
    <property type="molecule type" value="Genomic_DNA"/>
</dbReference>
<dbReference type="InterPro" id="IPR024688">
    <property type="entry name" value="Mac_dom"/>
</dbReference>
<organism evidence="7 8">
    <name type="scientific">Bacillus cereus</name>
    <dbReference type="NCBI Taxonomy" id="1396"/>
    <lineage>
        <taxon>Bacteria</taxon>
        <taxon>Bacillati</taxon>
        <taxon>Bacillota</taxon>
        <taxon>Bacilli</taxon>
        <taxon>Bacillales</taxon>
        <taxon>Bacillaceae</taxon>
        <taxon>Bacillus</taxon>
        <taxon>Bacillus cereus group</taxon>
    </lineage>
</organism>
<accession>A0A164HQB1</accession>
<dbReference type="Pfam" id="PF12464">
    <property type="entry name" value="Mac"/>
    <property type="match status" value="1"/>
</dbReference>
<dbReference type="GO" id="GO:0008870">
    <property type="term" value="F:galactoside O-acetyltransferase activity"/>
    <property type="evidence" value="ECO:0007669"/>
    <property type="project" value="TreeGrafter"/>
</dbReference>
<dbReference type="SUPFAM" id="SSF51161">
    <property type="entry name" value="Trimeric LpxA-like enzymes"/>
    <property type="match status" value="1"/>
</dbReference>
<name>A0A164HQB1_BACCE</name>
<dbReference type="InterPro" id="IPR011004">
    <property type="entry name" value="Trimer_LpxA-like_sf"/>
</dbReference>
<evidence type="ECO:0000313" key="7">
    <source>
        <dbReference type="EMBL" id="KZD40260.1"/>
    </source>
</evidence>
<dbReference type="InterPro" id="IPR039369">
    <property type="entry name" value="LacA-like"/>
</dbReference>
<comment type="similarity">
    <text evidence="1 5">Belongs to the transferase hexapeptide repeat family.</text>
</comment>
<dbReference type="Gene3D" id="2.160.10.10">
    <property type="entry name" value="Hexapeptide repeat proteins"/>
    <property type="match status" value="1"/>
</dbReference>
<proteinExistence type="inferred from homology"/>